<dbReference type="SUPFAM" id="SSF161111">
    <property type="entry name" value="Cation efflux protein transmembrane domain-like"/>
    <property type="match status" value="1"/>
</dbReference>
<dbReference type="KEGG" id="csph:CSPHI_00225"/>
<dbReference type="Pfam" id="PF16916">
    <property type="entry name" value="ZT_dimer"/>
    <property type="match status" value="1"/>
</dbReference>
<gene>
    <name evidence="10" type="ORF">CSPHI_00225</name>
</gene>
<dbReference type="InterPro" id="IPR027469">
    <property type="entry name" value="Cation_efflux_TMD_sf"/>
</dbReference>
<evidence type="ECO:0000259" key="9">
    <source>
        <dbReference type="Pfam" id="PF16916"/>
    </source>
</evidence>
<dbReference type="SUPFAM" id="SSF160240">
    <property type="entry name" value="Cation efflux protein cytoplasmic domain-like"/>
    <property type="match status" value="1"/>
</dbReference>
<accession>A0A1L7CVB7</accession>
<dbReference type="STRING" id="1437874.CSPHI_00225"/>
<evidence type="ECO:0000256" key="2">
    <source>
        <dbReference type="ARBA" id="ARBA00008114"/>
    </source>
</evidence>
<evidence type="ECO:0000256" key="4">
    <source>
        <dbReference type="ARBA" id="ARBA00022692"/>
    </source>
</evidence>
<dbReference type="Pfam" id="PF01545">
    <property type="entry name" value="Cation_efflux"/>
    <property type="match status" value="1"/>
</dbReference>
<evidence type="ECO:0000256" key="7">
    <source>
        <dbReference type="SAM" id="Phobius"/>
    </source>
</evidence>
<dbReference type="GO" id="GO:0015341">
    <property type="term" value="F:zinc efflux antiporter activity"/>
    <property type="evidence" value="ECO:0007669"/>
    <property type="project" value="TreeGrafter"/>
</dbReference>
<keyword evidence="4 7" id="KW-0812">Transmembrane</keyword>
<dbReference type="InterPro" id="IPR050291">
    <property type="entry name" value="CDF_Transporter"/>
</dbReference>
<dbReference type="GO" id="GO:0005886">
    <property type="term" value="C:plasma membrane"/>
    <property type="evidence" value="ECO:0007669"/>
    <property type="project" value="TreeGrafter"/>
</dbReference>
<evidence type="ECO:0000313" key="10">
    <source>
        <dbReference type="EMBL" id="APT89783.1"/>
    </source>
</evidence>
<dbReference type="InterPro" id="IPR058533">
    <property type="entry name" value="Cation_efflux_TM"/>
</dbReference>
<dbReference type="GO" id="GO:0015093">
    <property type="term" value="F:ferrous iron transmembrane transporter activity"/>
    <property type="evidence" value="ECO:0007669"/>
    <property type="project" value="TreeGrafter"/>
</dbReference>
<feature type="domain" description="Cation efflux protein cytoplasmic" evidence="9">
    <location>
        <begin position="228"/>
        <end position="285"/>
    </location>
</feature>
<evidence type="ECO:0000256" key="6">
    <source>
        <dbReference type="ARBA" id="ARBA00023136"/>
    </source>
</evidence>
<keyword evidence="11" id="KW-1185">Reference proteome</keyword>
<evidence type="ECO:0000256" key="3">
    <source>
        <dbReference type="ARBA" id="ARBA00022448"/>
    </source>
</evidence>
<dbReference type="EMBL" id="CP009248">
    <property type="protein sequence ID" value="APT89783.1"/>
    <property type="molecule type" value="Genomic_DNA"/>
</dbReference>
<dbReference type="InterPro" id="IPR002524">
    <property type="entry name" value="Cation_efflux"/>
</dbReference>
<dbReference type="AlphaFoldDB" id="A0A1L7CVB7"/>
<feature type="transmembrane region" description="Helical" evidence="7">
    <location>
        <begin position="7"/>
        <end position="29"/>
    </location>
</feature>
<dbReference type="GO" id="GO:0006882">
    <property type="term" value="P:intracellular zinc ion homeostasis"/>
    <property type="evidence" value="ECO:0007669"/>
    <property type="project" value="TreeGrafter"/>
</dbReference>
<feature type="domain" description="Cation efflux protein transmembrane" evidence="8">
    <location>
        <begin position="9"/>
        <end position="202"/>
    </location>
</feature>
<dbReference type="Gene3D" id="1.20.1510.10">
    <property type="entry name" value="Cation efflux protein transmembrane domain"/>
    <property type="match status" value="1"/>
</dbReference>
<keyword evidence="3" id="KW-0813">Transport</keyword>
<feature type="transmembrane region" description="Helical" evidence="7">
    <location>
        <begin position="107"/>
        <end position="131"/>
    </location>
</feature>
<dbReference type="OrthoDB" id="9813655at2"/>
<evidence type="ECO:0000256" key="1">
    <source>
        <dbReference type="ARBA" id="ARBA00004141"/>
    </source>
</evidence>
<keyword evidence="6 7" id="KW-0472">Membrane</keyword>
<dbReference type="GO" id="GO:0015086">
    <property type="term" value="F:cadmium ion transmembrane transporter activity"/>
    <property type="evidence" value="ECO:0007669"/>
    <property type="project" value="TreeGrafter"/>
</dbReference>
<dbReference type="Proteomes" id="UP000185469">
    <property type="component" value="Chromosome"/>
</dbReference>
<organism evidence="10 11">
    <name type="scientific">Corynebacterium sphenisci DSM 44792</name>
    <dbReference type="NCBI Taxonomy" id="1437874"/>
    <lineage>
        <taxon>Bacteria</taxon>
        <taxon>Bacillati</taxon>
        <taxon>Actinomycetota</taxon>
        <taxon>Actinomycetes</taxon>
        <taxon>Mycobacteriales</taxon>
        <taxon>Corynebacteriaceae</taxon>
        <taxon>Corynebacterium</taxon>
    </lineage>
</organism>
<evidence type="ECO:0000259" key="8">
    <source>
        <dbReference type="Pfam" id="PF01545"/>
    </source>
</evidence>
<comment type="similarity">
    <text evidence="2">Belongs to the cation diffusion facilitator (CDF) transporter (TC 2.A.4) family.</text>
</comment>
<sequence>MRNLQGYAWLSVAAALATIALKTVAYLLTGSVGLLSDAAEGSVNLIAAIFAVVILRITAQPADADHEFGHAKAEYFASGLEAAMILLAAGFIAVTAVERLLNPAPVAAIGAGIAISAVAAGINGAVAWVLIRAGREHRSITLAADGRHLLSDVVTSLGVIAGVALVHLTGWSWLDPVVALAVAANILRAGWSLGRESVDGLMDKAMTGADRAAVDRIVAAHVDPLAGVDIHEVRTRVAGRRTFIEFHMLVPGAWSVVRGHDALSDVEDELRGRFPGVHISSHLEPIEDERAYGDVNL</sequence>
<feature type="transmembrane region" description="Helical" evidence="7">
    <location>
        <begin position="152"/>
        <end position="171"/>
    </location>
</feature>
<dbReference type="InterPro" id="IPR027470">
    <property type="entry name" value="Cation_efflux_CTD"/>
</dbReference>
<dbReference type="PANTHER" id="PTHR43840">
    <property type="entry name" value="MITOCHONDRIAL METAL TRANSPORTER 1-RELATED"/>
    <property type="match status" value="1"/>
</dbReference>
<evidence type="ECO:0000256" key="5">
    <source>
        <dbReference type="ARBA" id="ARBA00022989"/>
    </source>
</evidence>
<reference evidence="10 11" key="1">
    <citation type="submission" date="2014-08" db="EMBL/GenBank/DDBJ databases">
        <title>Complete genome sequence of Corynebacterium sphenisci CECT 5990(T) (=DSM 44792(T)), isolated from healthy wild penguins.</title>
        <authorList>
            <person name="Ruckert C."/>
            <person name="Albersmeier A."/>
            <person name="Winkler A."/>
            <person name="Kalinowski J."/>
        </authorList>
    </citation>
    <scope>NUCLEOTIDE SEQUENCE [LARGE SCALE GENOMIC DNA]</scope>
    <source>
        <strain evidence="10 11">DSM 44792</strain>
    </source>
</reference>
<dbReference type="PANTHER" id="PTHR43840:SF15">
    <property type="entry name" value="MITOCHONDRIAL METAL TRANSPORTER 1-RELATED"/>
    <property type="match status" value="1"/>
</dbReference>
<protein>
    <submittedName>
        <fullName evidence="10">Transporter</fullName>
    </submittedName>
</protein>
<proteinExistence type="inferred from homology"/>
<feature type="transmembrane region" description="Helical" evidence="7">
    <location>
        <begin position="41"/>
        <end position="59"/>
    </location>
</feature>
<evidence type="ECO:0000313" key="11">
    <source>
        <dbReference type="Proteomes" id="UP000185469"/>
    </source>
</evidence>
<keyword evidence="5 7" id="KW-1133">Transmembrane helix</keyword>
<dbReference type="NCBIfam" id="TIGR01297">
    <property type="entry name" value="CDF"/>
    <property type="match status" value="1"/>
</dbReference>
<name>A0A1L7CVB7_9CORY</name>
<feature type="transmembrane region" description="Helical" evidence="7">
    <location>
        <begin position="80"/>
        <end position="101"/>
    </location>
</feature>
<dbReference type="InterPro" id="IPR036837">
    <property type="entry name" value="Cation_efflux_CTD_sf"/>
</dbReference>
<dbReference type="RefSeq" id="WP_075690974.1">
    <property type="nucleotide sequence ID" value="NZ_CP009248.1"/>
</dbReference>
<dbReference type="Gene3D" id="3.30.70.1350">
    <property type="entry name" value="Cation efflux protein, cytoplasmic domain"/>
    <property type="match status" value="1"/>
</dbReference>
<comment type="subcellular location">
    <subcellularLocation>
        <location evidence="1">Membrane</location>
        <topology evidence="1">Multi-pass membrane protein</topology>
    </subcellularLocation>
</comment>